<keyword evidence="11" id="KW-0862">Zinc</keyword>
<evidence type="ECO:0000256" key="11">
    <source>
        <dbReference type="ARBA" id="ARBA00022833"/>
    </source>
</evidence>
<gene>
    <name evidence="18" type="ORF">KUTeg_006697</name>
</gene>
<reference evidence="18 19" key="1">
    <citation type="submission" date="2022-12" db="EMBL/GenBank/DDBJ databases">
        <title>Chromosome-level genome of Tegillarca granosa.</title>
        <authorList>
            <person name="Kim J."/>
        </authorList>
    </citation>
    <scope>NUCLEOTIDE SEQUENCE [LARGE SCALE GENOMIC DNA]</scope>
    <source>
        <strain evidence="18">Teg-2019</strain>
        <tissue evidence="18">Adductor muscle</tissue>
    </source>
</reference>
<feature type="domain" description="Ubiquitin-like" evidence="16">
    <location>
        <begin position="29"/>
        <end position="104"/>
    </location>
</feature>
<evidence type="ECO:0000256" key="13">
    <source>
        <dbReference type="ARBA" id="ARBA00023128"/>
    </source>
</evidence>
<name>A0ABQ9FFB1_TEGGR</name>
<comment type="caution">
    <text evidence="18">The sequence shown here is derived from an EMBL/GenBank/DDBJ whole genome shotgun (WGS) entry which is preliminary data.</text>
</comment>
<keyword evidence="6" id="KW-0808">Transferase</keyword>
<dbReference type="PROSITE" id="PS51873">
    <property type="entry name" value="TRIAD"/>
    <property type="match status" value="1"/>
</dbReference>
<organism evidence="18 19">
    <name type="scientific">Tegillarca granosa</name>
    <name type="common">Malaysian cockle</name>
    <name type="synonym">Anadara granosa</name>
    <dbReference type="NCBI Taxonomy" id="220873"/>
    <lineage>
        <taxon>Eukaryota</taxon>
        <taxon>Metazoa</taxon>
        <taxon>Spiralia</taxon>
        <taxon>Lophotrochozoa</taxon>
        <taxon>Mollusca</taxon>
        <taxon>Bivalvia</taxon>
        <taxon>Autobranchia</taxon>
        <taxon>Pteriomorphia</taxon>
        <taxon>Arcoida</taxon>
        <taxon>Arcoidea</taxon>
        <taxon>Arcidae</taxon>
        <taxon>Tegillarca</taxon>
    </lineage>
</organism>
<dbReference type="Proteomes" id="UP001217089">
    <property type="component" value="Unassembled WGS sequence"/>
</dbReference>
<keyword evidence="5" id="KW-0597">Phosphoprotein</keyword>
<dbReference type="CDD" id="cd21382">
    <property type="entry name" value="RING0_parkin"/>
    <property type="match status" value="1"/>
</dbReference>
<dbReference type="InterPro" id="IPR047536">
    <property type="entry name" value="Rcat_RBR_parkin"/>
</dbReference>
<evidence type="ECO:0000256" key="5">
    <source>
        <dbReference type="ARBA" id="ARBA00022553"/>
    </source>
</evidence>
<dbReference type="InterPro" id="IPR031127">
    <property type="entry name" value="E3_UB_ligase_RBR"/>
</dbReference>
<evidence type="ECO:0000256" key="2">
    <source>
        <dbReference type="ARBA" id="ARBA00004173"/>
    </source>
</evidence>
<dbReference type="PRINTS" id="PR01475">
    <property type="entry name" value="PARKIN"/>
</dbReference>
<comment type="catalytic activity">
    <reaction evidence="1">
        <text>[E2 ubiquitin-conjugating enzyme]-S-ubiquitinyl-L-cysteine + [acceptor protein]-L-lysine = [E2 ubiquitin-conjugating enzyme]-L-cysteine + [acceptor protein]-N(6)-ubiquitinyl-L-lysine.</text>
        <dbReference type="EC" id="2.3.2.31"/>
    </reaction>
</comment>
<dbReference type="InterPro" id="IPR044066">
    <property type="entry name" value="TRIAD_supradom"/>
</dbReference>
<comment type="pathway">
    <text evidence="3">Protein modification; protein ubiquitination.</text>
</comment>
<dbReference type="PIRSF" id="PIRSF037880">
    <property type="entry name" value="Parkin"/>
    <property type="match status" value="1"/>
</dbReference>
<evidence type="ECO:0000256" key="3">
    <source>
        <dbReference type="ARBA" id="ARBA00004906"/>
    </source>
</evidence>
<dbReference type="Pfam" id="PF00240">
    <property type="entry name" value="ubiquitin"/>
    <property type="match status" value="1"/>
</dbReference>
<sequence>MLFFHSMDMLEDFVMILNKINTDERMSSILLNVKFNSNAICSIEVELSDTLKDVKMQISSKLGIPLEEIQIILAGKVIEGNQQIKDLCLGNHTVLHAFRQKNKQIDCDIVQRDSAVNGADFKKENVHHYFVYCQVCKGLRPGKLRVMCAACKDGHVLLNRDPENFDDVLIPGRITAECKNSLCNGGQQVAKFYFKCYAHDSKEGDESVVLKHVYPNTKNVECITCCEYERFKRFGTEEFVLQNGGILCPAPGCGAGFLLEEVTKKIYEFCSDCRNHYHGNTDCSLLPLLQPSNQSFPVDEEQALRATWDRQSLEFIGKSTKPCPKCKTQTEKDGGCMHMACTRCKFEWCWLCEEKWNRDCMANHWFD</sequence>
<dbReference type="Pfam" id="PF17976">
    <property type="entry name" value="zf-RING_12"/>
    <property type="match status" value="1"/>
</dbReference>
<keyword evidence="19" id="KW-1185">Reference proteome</keyword>
<dbReference type="InterPro" id="IPR029071">
    <property type="entry name" value="Ubiquitin-like_domsf"/>
</dbReference>
<dbReference type="Pfam" id="PF22605">
    <property type="entry name" value="IBR_2"/>
    <property type="match status" value="1"/>
</dbReference>
<dbReference type="InterPro" id="IPR000626">
    <property type="entry name" value="Ubiquitin-like_dom"/>
</dbReference>
<dbReference type="PROSITE" id="PS50053">
    <property type="entry name" value="UBIQUITIN_2"/>
    <property type="match status" value="1"/>
</dbReference>
<evidence type="ECO:0000259" key="17">
    <source>
        <dbReference type="PROSITE" id="PS51873"/>
    </source>
</evidence>
<keyword evidence="7" id="KW-0479">Metal-binding</keyword>
<keyword evidence="13" id="KW-0496">Mitochondrion</keyword>
<keyword evidence="10" id="KW-0833">Ubl conjugation pathway</keyword>
<evidence type="ECO:0000256" key="14">
    <source>
        <dbReference type="ARBA" id="ARBA00029442"/>
    </source>
</evidence>
<dbReference type="SUPFAM" id="SSF57850">
    <property type="entry name" value="RING/U-box"/>
    <property type="match status" value="1"/>
</dbReference>
<dbReference type="SMART" id="SM00647">
    <property type="entry name" value="IBR"/>
    <property type="match status" value="2"/>
</dbReference>
<evidence type="ECO:0000259" key="16">
    <source>
        <dbReference type="PROSITE" id="PS50053"/>
    </source>
</evidence>
<keyword evidence="8" id="KW-0677">Repeat</keyword>
<accession>A0ABQ9FFB1</accession>
<comment type="similarity">
    <text evidence="14">Belongs to the RBR family. Parkin subfamily.</text>
</comment>
<evidence type="ECO:0000256" key="10">
    <source>
        <dbReference type="ARBA" id="ARBA00022786"/>
    </source>
</evidence>
<evidence type="ECO:0000313" key="18">
    <source>
        <dbReference type="EMBL" id="KAJ8314547.1"/>
    </source>
</evidence>
<dbReference type="InterPro" id="IPR003977">
    <property type="entry name" value="Parkin"/>
</dbReference>
<dbReference type="EMBL" id="JARBDR010000337">
    <property type="protein sequence ID" value="KAJ8314547.1"/>
    <property type="molecule type" value="Genomic_DNA"/>
</dbReference>
<proteinExistence type="inferred from homology"/>
<dbReference type="SUPFAM" id="SSF54236">
    <property type="entry name" value="Ubiquitin-like"/>
    <property type="match status" value="1"/>
</dbReference>
<dbReference type="InterPro" id="IPR041565">
    <property type="entry name" value="Parkin_Znf-RING"/>
</dbReference>
<evidence type="ECO:0000256" key="8">
    <source>
        <dbReference type="ARBA" id="ARBA00022737"/>
    </source>
</evidence>
<keyword evidence="9" id="KW-0863">Zinc-finger</keyword>
<comment type="subcellular location">
    <subcellularLocation>
        <location evidence="2">Mitochondrion</location>
    </subcellularLocation>
</comment>
<evidence type="ECO:0000256" key="4">
    <source>
        <dbReference type="ARBA" id="ARBA00012251"/>
    </source>
</evidence>
<dbReference type="CDD" id="cd20357">
    <property type="entry name" value="Rcat_RBR_parkin"/>
    <property type="match status" value="1"/>
</dbReference>
<dbReference type="Gene3D" id="1.20.120.1750">
    <property type="match status" value="1"/>
</dbReference>
<keyword evidence="12" id="KW-0072">Autophagy</keyword>
<feature type="domain" description="RING-type" evidence="17">
    <location>
        <begin position="144"/>
        <end position="367"/>
    </location>
</feature>
<dbReference type="SMART" id="SM00213">
    <property type="entry name" value="UBQ"/>
    <property type="match status" value="1"/>
</dbReference>
<dbReference type="InterPro" id="IPR054694">
    <property type="entry name" value="Parkin-like_IBR"/>
</dbReference>
<evidence type="ECO:0000256" key="1">
    <source>
        <dbReference type="ARBA" id="ARBA00001798"/>
    </source>
</evidence>
<evidence type="ECO:0000256" key="9">
    <source>
        <dbReference type="ARBA" id="ARBA00022771"/>
    </source>
</evidence>
<dbReference type="InterPro" id="IPR002867">
    <property type="entry name" value="IBR_dom"/>
</dbReference>
<evidence type="ECO:0000256" key="6">
    <source>
        <dbReference type="ARBA" id="ARBA00022679"/>
    </source>
</evidence>
<dbReference type="Gene3D" id="3.10.20.90">
    <property type="entry name" value="Phosphatidylinositol 3-kinase Catalytic Subunit, Chain A, domain 1"/>
    <property type="match status" value="1"/>
</dbReference>
<evidence type="ECO:0000256" key="15">
    <source>
        <dbReference type="ARBA" id="ARBA00029536"/>
    </source>
</evidence>
<dbReference type="PANTHER" id="PTHR11685">
    <property type="entry name" value="RBR FAMILY RING FINGER AND IBR DOMAIN-CONTAINING"/>
    <property type="match status" value="1"/>
</dbReference>
<evidence type="ECO:0000256" key="7">
    <source>
        <dbReference type="ARBA" id="ARBA00022723"/>
    </source>
</evidence>
<evidence type="ECO:0000256" key="12">
    <source>
        <dbReference type="ARBA" id="ARBA00023006"/>
    </source>
</evidence>
<evidence type="ECO:0000313" key="19">
    <source>
        <dbReference type="Proteomes" id="UP001217089"/>
    </source>
</evidence>
<dbReference type="EC" id="2.3.2.31" evidence="4"/>
<protein>
    <recommendedName>
        <fullName evidence="15">E3 ubiquitin-protein ligase parkin</fullName>
        <ecNumber evidence="4">2.3.2.31</ecNumber>
    </recommendedName>
</protein>